<organism evidence="1">
    <name type="scientific">candidate division WOR-3 bacterium</name>
    <dbReference type="NCBI Taxonomy" id="2052148"/>
    <lineage>
        <taxon>Bacteria</taxon>
        <taxon>Bacteria division WOR-3</taxon>
    </lineage>
</organism>
<reference evidence="1" key="1">
    <citation type="journal article" date="2020" name="mSystems">
        <title>Genome- and Community-Level Interaction Insights into Carbon Utilization and Element Cycling Functions of Hydrothermarchaeota in Hydrothermal Sediment.</title>
        <authorList>
            <person name="Zhou Z."/>
            <person name="Liu Y."/>
            <person name="Xu W."/>
            <person name="Pan J."/>
            <person name="Luo Z.H."/>
            <person name="Li M."/>
        </authorList>
    </citation>
    <scope>NUCLEOTIDE SEQUENCE [LARGE SCALE GENOMIC DNA]</scope>
    <source>
        <strain evidence="1">SpSt-594</strain>
    </source>
</reference>
<dbReference type="AlphaFoldDB" id="A0A7C4VYU8"/>
<dbReference type="EMBL" id="DSZH01000083">
    <property type="protein sequence ID" value="HGU47287.1"/>
    <property type="molecule type" value="Genomic_DNA"/>
</dbReference>
<name>A0A7C4VYU8_UNCW3</name>
<evidence type="ECO:0008006" key="2">
    <source>
        <dbReference type="Google" id="ProtNLM"/>
    </source>
</evidence>
<evidence type="ECO:0000313" key="1">
    <source>
        <dbReference type="EMBL" id="HGU47287.1"/>
    </source>
</evidence>
<accession>A0A7C4VYU8</accession>
<proteinExistence type="predicted"/>
<sequence>MKKVDKRFIFIVGNLKEGDNKIEMEFSPNEVLSYYEGEKPNLKRTKNKKMLIYLACFLGFGPTIKLNLNLFKSGDKVIADGNMLFAINLICAFCSKEFTLNLNEKVYCVYLKEFKKERLPLEKEINKEEASQEYYTSQINILPLIYDTLILSIPIAPHCPECQKNL</sequence>
<dbReference type="Pfam" id="PF02620">
    <property type="entry name" value="YceD"/>
    <property type="match status" value="1"/>
</dbReference>
<comment type="caution">
    <text evidence="1">The sequence shown here is derived from an EMBL/GenBank/DDBJ whole genome shotgun (WGS) entry which is preliminary data.</text>
</comment>
<dbReference type="InterPro" id="IPR003772">
    <property type="entry name" value="YceD"/>
</dbReference>
<gene>
    <name evidence="1" type="ORF">ENT60_01835</name>
</gene>
<protein>
    <recommendedName>
        <fullName evidence="2">DUF177 domain-containing protein</fullName>
    </recommendedName>
</protein>